<organism evidence="1">
    <name type="scientific">Bradyrhizobium barranii subsp. barranii</name>
    <dbReference type="NCBI Taxonomy" id="2823807"/>
    <lineage>
        <taxon>Bacteria</taxon>
        <taxon>Pseudomonadati</taxon>
        <taxon>Pseudomonadota</taxon>
        <taxon>Alphaproteobacteria</taxon>
        <taxon>Hyphomicrobiales</taxon>
        <taxon>Nitrobacteraceae</taxon>
        <taxon>Bradyrhizobium</taxon>
        <taxon>Bradyrhizobium barranii</taxon>
    </lineage>
</organism>
<reference evidence="2 3" key="1">
    <citation type="journal article" date="2017" name="Syst. Appl. Microbiol.">
        <title>Soybeans inoculated with root zone soils of Canadian native legumes harbour diverse and novel Bradyrhizobium spp. that possess agricultural potential.</title>
        <authorList>
            <person name="Bromfield E.S.P."/>
            <person name="Cloutier S."/>
            <person name="Tambong J.T."/>
            <person name="Tran Thi T.V."/>
        </authorList>
    </citation>
    <scope>NUCLEOTIDE SEQUENCE [LARGE SCALE GENOMIC DNA]</scope>
    <source>
        <strain evidence="2 3">323S2</strain>
    </source>
</reference>
<dbReference type="RefSeq" id="WP_028153236.1">
    <property type="nucleotide sequence ID" value="NZ_CP088280.1"/>
</dbReference>
<evidence type="ECO:0000313" key="3">
    <source>
        <dbReference type="Proteomes" id="UP000564836"/>
    </source>
</evidence>
<keyword evidence="1" id="KW-0067">ATP-binding</keyword>
<reference evidence="1" key="2">
    <citation type="submission" date="2020-06" db="EMBL/GenBank/DDBJ databases">
        <title>Whole Genome Sequence of Bradyrhizobium sp. Strain 323S2.</title>
        <authorList>
            <person name="Bromfield E.S.P."/>
        </authorList>
    </citation>
    <scope>NUCLEOTIDE SEQUENCE [LARGE SCALE GENOMIC DNA]</scope>
    <source>
        <strain evidence="1">323S2</strain>
    </source>
</reference>
<dbReference type="Pfam" id="PF13479">
    <property type="entry name" value="AAA_24"/>
    <property type="match status" value="1"/>
</dbReference>
<gene>
    <name evidence="2" type="ORF">G6321_00020395</name>
    <name evidence="1" type="ORF">G6321_47810</name>
</gene>
<dbReference type="EMBL" id="JACBFH010000001">
    <property type="protein sequence ID" value="NYY95849.1"/>
    <property type="molecule type" value="Genomic_DNA"/>
</dbReference>
<protein>
    <submittedName>
        <fullName evidence="1">ATP-binding protein</fullName>
    </submittedName>
</protein>
<sequence length="260" mass="28333">MAISLKGSVKKKSAAEDQPIITIYGVPKIGKSSLAAEFPRPVFIQTAAGESVPAGIVADTIEVRSYNDLCEAIGALVNEEHNYATAIFDSTTGLENLIRAEACARNGWKTIEEPGYGKGYKIAATIFLEYIDGIMTLRSHRQMAVVQLGHCDISRFESPTTDPYSRYRVNLHKDAADIIEANSDVIAFLNFKASIKKVDAGFNKQLTHAEGGGTRWMFLEERPGFIAGNRFSMPAEMQFKKGEGYAALAKYLPASLAEAA</sequence>
<accession>A0A7Z0QLR4</accession>
<evidence type="ECO:0000313" key="1">
    <source>
        <dbReference type="EMBL" id="NYY95849.1"/>
    </source>
</evidence>
<dbReference type="EMBL" id="CP088280">
    <property type="protein sequence ID" value="UGX97355.1"/>
    <property type="molecule type" value="Genomic_DNA"/>
</dbReference>
<dbReference type="AlphaFoldDB" id="A0A7Z0QLR4"/>
<dbReference type="GO" id="GO:0005524">
    <property type="term" value="F:ATP binding"/>
    <property type="evidence" value="ECO:0007669"/>
    <property type="project" value="UniProtKB-KW"/>
</dbReference>
<keyword evidence="1" id="KW-0547">Nucleotide-binding</keyword>
<dbReference type="Proteomes" id="UP000564836">
    <property type="component" value="Chromosome"/>
</dbReference>
<proteinExistence type="predicted"/>
<reference evidence="2 3" key="3">
    <citation type="journal article" date="2022" name="Int. J. Syst. Evol. Microbiol.">
        <title>Strains of Bradyrhizobium barranii sp. nov. associated with legumes native to Canada are symbionts of soybeans and belong to different subspecies (subsp. barranii subsp. nov. and subsp. apii subsp. nov.) and symbiovars (sv. glycinearum and sv. septentrionale).</title>
        <authorList>
            <person name="Bromfield E.S.P."/>
            <person name="Cloutier S."/>
            <person name="Wasai-Hara S."/>
            <person name="Minamisawa K."/>
        </authorList>
    </citation>
    <scope>NUCLEOTIDE SEQUENCE [LARGE SCALE GENOMIC DNA]</scope>
    <source>
        <strain evidence="2 3">323S2</strain>
    </source>
</reference>
<name>A0A7Z0QLR4_9BRAD</name>
<evidence type="ECO:0000313" key="2">
    <source>
        <dbReference type="EMBL" id="UGX97355.1"/>
    </source>
</evidence>